<feature type="compositionally biased region" description="Basic and acidic residues" evidence="1">
    <location>
        <begin position="152"/>
        <end position="165"/>
    </location>
</feature>
<feature type="compositionally biased region" description="Acidic residues" evidence="1">
    <location>
        <begin position="166"/>
        <end position="181"/>
    </location>
</feature>
<feature type="chain" id="PRO_5004736582" evidence="2">
    <location>
        <begin position="37"/>
        <end position="181"/>
    </location>
</feature>
<feature type="non-terminal residue" evidence="3">
    <location>
        <position position="181"/>
    </location>
</feature>
<evidence type="ECO:0000256" key="2">
    <source>
        <dbReference type="SAM" id="SignalP"/>
    </source>
</evidence>
<keyword evidence="2" id="KW-0732">Signal</keyword>
<evidence type="ECO:0000313" key="3">
    <source>
        <dbReference type="EMBL" id="JAB80458.1"/>
    </source>
</evidence>
<evidence type="ECO:0000256" key="1">
    <source>
        <dbReference type="SAM" id="MobiDB-lite"/>
    </source>
</evidence>
<proteinExistence type="evidence at transcript level"/>
<name>V5I059_IXORI</name>
<protein>
    <submittedName>
        <fullName evidence="3">Putative secreted protein</fullName>
    </submittedName>
</protein>
<sequence>VTGGRTQAIMKIPASTALAVVAVFLLIANYAPAGHADEADDRTCEKMDKEAQEVGENFVDSCNYWCLSNKENKDDYVNKYYPDGTKCQYQPGMESLCIEKACHHPESDIYKNYVSKAPKSNEVTPGEKPDTPTSEEEPPETSHNGDEEPSQEDEKEKEEEGQKEYEYEEDGDIEEEGEKEG</sequence>
<feature type="non-terminal residue" evidence="3">
    <location>
        <position position="1"/>
    </location>
</feature>
<feature type="region of interest" description="Disordered" evidence="1">
    <location>
        <begin position="113"/>
        <end position="181"/>
    </location>
</feature>
<accession>V5I059</accession>
<organism evidence="3">
    <name type="scientific">Ixodes ricinus</name>
    <name type="common">Common tick</name>
    <name type="synonym">Acarus ricinus</name>
    <dbReference type="NCBI Taxonomy" id="34613"/>
    <lineage>
        <taxon>Eukaryota</taxon>
        <taxon>Metazoa</taxon>
        <taxon>Ecdysozoa</taxon>
        <taxon>Arthropoda</taxon>
        <taxon>Chelicerata</taxon>
        <taxon>Arachnida</taxon>
        <taxon>Acari</taxon>
        <taxon>Parasitiformes</taxon>
        <taxon>Ixodida</taxon>
        <taxon>Ixodoidea</taxon>
        <taxon>Ixodidae</taxon>
        <taxon>Ixodinae</taxon>
        <taxon>Ixodes</taxon>
    </lineage>
</organism>
<reference evidence="3" key="1">
    <citation type="journal article" date="2015" name="Sci. Rep.">
        <title>Tissue- and time-dependent transcription in Ixodes ricinus salivary glands and midguts when blood feeding on the vertebrate host.</title>
        <authorList>
            <person name="Kotsyfakis M."/>
            <person name="Schwarz A."/>
            <person name="Erhart J."/>
            <person name="Ribeiro J.M."/>
        </authorList>
    </citation>
    <scope>NUCLEOTIDE SEQUENCE</scope>
    <source>
        <tissue evidence="3">Salivary gland and midgut</tissue>
    </source>
</reference>
<feature type="signal peptide" evidence="2">
    <location>
        <begin position="1"/>
        <end position="36"/>
    </location>
</feature>
<dbReference type="EMBL" id="GANP01004010">
    <property type="protein sequence ID" value="JAB80458.1"/>
    <property type="molecule type" value="mRNA"/>
</dbReference>
<dbReference type="AlphaFoldDB" id="V5I059"/>